<dbReference type="PANTHER" id="PTHR13275">
    <property type="entry name" value="YL-1 PROTEIN TRANSCRIPTION FACTOR-LIKE 1"/>
    <property type="match status" value="1"/>
</dbReference>
<dbReference type="OrthoDB" id="78296at2759"/>
<evidence type="ECO:0000256" key="1">
    <source>
        <dbReference type="ARBA" id="ARBA00006832"/>
    </source>
</evidence>
<sequence>MLSHLKTGKSSFSIPGVGSSATTGSKRTKSLRQSASATVATKKKSGTQTTTFGRRGTTTTSSVTTTTSTSAAASPAPSSTSAIKIPAEIRKSSRRTTVLNNQETELKLLEYETRKAMQPKREKVVAHKMTQAELLEEAKKTEELNLASLQAFKAMEMEKKRVVKKKDIAMESFVRYHSFAEWIGHGPLIQALADTGTPGGTRPPTRPGSRTGSRAGSAAPEIIPTQYGSGQSGSGGGTGVGGGGGGGGIPPQSLAQSLAQSLLQQQQIQLQQEQNASRSINAPCDSNPVSEGIKQHKVEFNGLDSGLGSKTSASPMNLDGAVSRDVTMASPGPGTASGTTDLPSGALTPAYYATMNMSAGSIARKRKRLHPTQMCGRNWITFMGYEEEDSPINEWSYAENYPERKPMCPITGLPAKYKDPRSGVPYANKEAYKVLQNVIRHGYVWSNGLNAYCHDVAQPLPKGVPAGMAEALIGGQQIGEGIVLKDGDLISAGIPRGGGGGYTYRRRQLFQQAAYQD</sequence>
<dbReference type="Pfam" id="PF05764">
    <property type="entry name" value="YL1"/>
    <property type="match status" value="1"/>
</dbReference>
<dbReference type="Pfam" id="PF08265">
    <property type="entry name" value="YL1_C"/>
    <property type="match status" value="1"/>
</dbReference>
<feature type="compositionally biased region" description="Gly residues" evidence="2">
    <location>
        <begin position="230"/>
        <end position="249"/>
    </location>
</feature>
<proteinExistence type="inferred from homology"/>
<evidence type="ECO:0000313" key="4">
    <source>
        <dbReference type="EMBL" id="KAG0252923.1"/>
    </source>
</evidence>
<evidence type="ECO:0000259" key="3">
    <source>
        <dbReference type="SMART" id="SM00993"/>
    </source>
</evidence>
<gene>
    <name evidence="4" type="ORF">BG011_006669</name>
</gene>
<evidence type="ECO:0000313" key="5">
    <source>
        <dbReference type="Proteomes" id="UP000726737"/>
    </source>
</evidence>
<reference evidence="4" key="1">
    <citation type="journal article" date="2020" name="Fungal Divers.">
        <title>Resolving the Mortierellaceae phylogeny through synthesis of multi-gene phylogenetics and phylogenomics.</title>
        <authorList>
            <person name="Vandepol N."/>
            <person name="Liber J."/>
            <person name="Desiro A."/>
            <person name="Na H."/>
            <person name="Kennedy M."/>
            <person name="Barry K."/>
            <person name="Grigoriev I.V."/>
            <person name="Miller A.N."/>
            <person name="O'Donnell K."/>
            <person name="Stajich J.E."/>
            <person name="Bonito G."/>
        </authorList>
    </citation>
    <scope>NUCLEOTIDE SEQUENCE</scope>
    <source>
        <strain evidence="4">KOD948</strain>
    </source>
</reference>
<accession>A0A9P6PVF3</accession>
<feature type="region of interest" description="Disordered" evidence="2">
    <location>
        <begin position="191"/>
        <end position="253"/>
    </location>
</feature>
<dbReference type="PANTHER" id="PTHR13275:SF4">
    <property type="entry name" value="VACUOLAR PROTEIN SORTING-ASSOCIATED PROTEIN 72 HOMOLOG"/>
    <property type="match status" value="1"/>
</dbReference>
<comment type="similarity">
    <text evidence="1">Belongs to the VPS72/YL1 family.</text>
</comment>
<dbReference type="EMBL" id="JAAAJA010000490">
    <property type="protein sequence ID" value="KAG0252923.1"/>
    <property type="molecule type" value="Genomic_DNA"/>
</dbReference>
<feature type="compositionally biased region" description="Low complexity" evidence="2">
    <location>
        <begin position="200"/>
        <end position="214"/>
    </location>
</feature>
<dbReference type="GO" id="GO:0005634">
    <property type="term" value="C:nucleus"/>
    <property type="evidence" value="ECO:0007669"/>
    <property type="project" value="TreeGrafter"/>
</dbReference>
<comment type="caution">
    <text evidence="4">The sequence shown here is derived from an EMBL/GenBank/DDBJ whole genome shotgun (WGS) entry which is preliminary data.</text>
</comment>
<feature type="compositionally biased region" description="Polar residues" evidence="2">
    <location>
        <begin position="8"/>
        <end position="39"/>
    </location>
</feature>
<feature type="region of interest" description="Disordered" evidence="2">
    <location>
        <begin position="1"/>
        <end position="82"/>
    </location>
</feature>
<keyword evidence="5" id="KW-1185">Reference proteome</keyword>
<feature type="compositionally biased region" description="Low complexity" evidence="2">
    <location>
        <begin position="46"/>
        <end position="82"/>
    </location>
</feature>
<dbReference type="SMART" id="SM00993">
    <property type="entry name" value="YL1_C"/>
    <property type="match status" value="1"/>
</dbReference>
<dbReference type="InterPro" id="IPR013272">
    <property type="entry name" value="Vps72/YL1_C"/>
</dbReference>
<organism evidence="4 5">
    <name type="scientific">Mortierella polycephala</name>
    <dbReference type="NCBI Taxonomy" id="41804"/>
    <lineage>
        <taxon>Eukaryota</taxon>
        <taxon>Fungi</taxon>
        <taxon>Fungi incertae sedis</taxon>
        <taxon>Mucoromycota</taxon>
        <taxon>Mortierellomycotina</taxon>
        <taxon>Mortierellomycetes</taxon>
        <taxon>Mortierellales</taxon>
        <taxon>Mortierellaceae</taxon>
        <taxon>Mortierella</taxon>
    </lineage>
</organism>
<name>A0A9P6PVF3_9FUNG</name>
<dbReference type="Proteomes" id="UP000726737">
    <property type="component" value="Unassembled WGS sequence"/>
</dbReference>
<dbReference type="AlphaFoldDB" id="A0A9P6PVF3"/>
<dbReference type="InterPro" id="IPR046757">
    <property type="entry name" value="YL1_N"/>
</dbReference>
<protein>
    <recommendedName>
        <fullName evidence="3">Vps72/YL1 C-terminal domain-containing protein</fullName>
    </recommendedName>
</protein>
<evidence type="ECO:0000256" key="2">
    <source>
        <dbReference type="SAM" id="MobiDB-lite"/>
    </source>
</evidence>
<feature type="domain" description="Vps72/YL1 C-terminal" evidence="3">
    <location>
        <begin position="406"/>
        <end position="435"/>
    </location>
</feature>